<dbReference type="Gramene" id="AET4Gv20303900.8">
    <property type="protein sequence ID" value="AET4Gv20303900.8"/>
    <property type="gene ID" value="AET4Gv20303900"/>
</dbReference>
<reference evidence="2" key="1">
    <citation type="journal article" date="2014" name="Science">
        <title>Ancient hybridizations among the ancestral genomes of bread wheat.</title>
        <authorList>
            <consortium name="International Wheat Genome Sequencing Consortium,"/>
            <person name="Marcussen T."/>
            <person name="Sandve S.R."/>
            <person name="Heier L."/>
            <person name="Spannagl M."/>
            <person name="Pfeifer M."/>
            <person name="Jakobsen K.S."/>
            <person name="Wulff B.B."/>
            <person name="Steuernagel B."/>
            <person name="Mayer K.F."/>
            <person name="Olsen O.A."/>
        </authorList>
    </citation>
    <scope>NUCLEOTIDE SEQUENCE [LARGE SCALE GENOMIC DNA]</scope>
    <source>
        <strain evidence="2">cv. AL8/78</strain>
    </source>
</reference>
<reference evidence="1" key="3">
    <citation type="journal article" date="2017" name="Nature">
        <title>Genome sequence of the progenitor of the wheat D genome Aegilops tauschii.</title>
        <authorList>
            <person name="Luo M.C."/>
            <person name="Gu Y.Q."/>
            <person name="Puiu D."/>
            <person name="Wang H."/>
            <person name="Twardziok S.O."/>
            <person name="Deal K.R."/>
            <person name="Huo N."/>
            <person name="Zhu T."/>
            <person name="Wang L."/>
            <person name="Wang Y."/>
            <person name="McGuire P.E."/>
            <person name="Liu S."/>
            <person name="Long H."/>
            <person name="Ramasamy R.K."/>
            <person name="Rodriguez J.C."/>
            <person name="Van S.L."/>
            <person name="Yuan L."/>
            <person name="Wang Z."/>
            <person name="Xia Z."/>
            <person name="Xiao L."/>
            <person name="Anderson O.D."/>
            <person name="Ouyang S."/>
            <person name="Liang Y."/>
            <person name="Zimin A.V."/>
            <person name="Pertea G."/>
            <person name="Qi P."/>
            <person name="Bennetzen J.L."/>
            <person name="Dai X."/>
            <person name="Dawson M.W."/>
            <person name="Muller H.G."/>
            <person name="Kugler K."/>
            <person name="Rivarola-Duarte L."/>
            <person name="Spannagl M."/>
            <person name="Mayer K.F.X."/>
            <person name="Lu F.H."/>
            <person name="Bevan M.W."/>
            <person name="Leroy P."/>
            <person name="Li P."/>
            <person name="You F.M."/>
            <person name="Sun Q."/>
            <person name="Liu Z."/>
            <person name="Lyons E."/>
            <person name="Wicker T."/>
            <person name="Salzberg S.L."/>
            <person name="Devos K.M."/>
            <person name="Dvorak J."/>
        </authorList>
    </citation>
    <scope>NUCLEOTIDE SEQUENCE [LARGE SCALE GENOMIC DNA]</scope>
    <source>
        <strain evidence="1">cv. AL8/78</strain>
    </source>
</reference>
<dbReference type="AlphaFoldDB" id="A0A453HU23"/>
<proteinExistence type="predicted"/>
<sequence>VPEGSRSFLRKKIGVLNPSMYCFLPLDSQIKYKKIAATHSLSLSSPFHLLKFLKREFTHQSPAHMTWSLTAGKTNQQVHQKIRGKKQQNR</sequence>
<evidence type="ECO:0000313" key="1">
    <source>
        <dbReference type="EnsemblPlants" id="AET4Gv20303900.8"/>
    </source>
</evidence>
<reference evidence="2" key="2">
    <citation type="journal article" date="2017" name="Nat. Plants">
        <title>The Aegilops tauschii genome reveals multiple impacts of transposons.</title>
        <authorList>
            <person name="Zhao G."/>
            <person name="Zou C."/>
            <person name="Li K."/>
            <person name="Wang K."/>
            <person name="Li T."/>
            <person name="Gao L."/>
            <person name="Zhang X."/>
            <person name="Wang H."/>
            <person name="Yang Z."/>
            <person name="Liu X."/>
            <person name="Jiang W."/>
            <person name="Mao L."/>
            <person name="Kong X."/>
            <person name="Jiao Y."/>
            <person name="Jia J."/>
        </authorList>
    </citation>
    <scope>NUCLEOTIDE SEQUENCE [LARGE SCALE GENOMIC DNA]</scope>
    <source>
        <strain evidence="2">cv. AL8/78</strain>
    </source>
</reference>
<accession>A0A453HU23</accession>
<name>A0A453HU23_AEGTS</name>
<reference evidence="1" key="5">
    <citation type="journal article" date="2021" name="G3 (Bethesda)">
        <title>Aegilops tauschii genome assembly Aet v5.0 features greater sequence contiguity and improved annotation.</title>
        <authorList>
            <person name="Wang L."/>
            <person name="Zhu T."/>
            <person name="Rodriguez J.C."/>
            <person name="Deal K.R."/>
            <person name="Dubcovsky J."/>
            <person name="McGuire P.E."/>
            <person name="Lux T."/>
            <person name="Spannagl M."/>
            <person name="Mayer K.F.X."/>
            <person name="Baldrich P."/>
            <person name="Meyers B.C."/>
            <person name="Huo N."/>
            <person name="Gu Y.Q."/>
            <person name="Zhou H."/>
            <person name="Devos K.M."/>
            <person name="Bennetzen J.L."/>
            <person name="Unver T."/>
            <person name="Budak H."/>
            <person name="Gulick P.J."/>
            <person name="Galiba G."/>
            <person name="Kalapos B."/>
            <person name="Nelson D.R."/>
            <person name="Li P."/>
            <person name="You F.M."/>
            <person name="Luo M.C."/>
            <person name="Dvorak J."/>
        </authorList>
    </citation>
    <scope>NUCLEOTIDE SEQUENCE [LARGE SCALE GENOMIC DNA]</scope>
    <source>
        <strain evidence="1">cv. AL8/78</strain>
    </source>
</reference>
<dbReference type="Proteomes" id="UP000015105">
    <property type="component" value="Chromosome 4D"/>
</dbReference>
<protein>
    <submittedName>
        <fullName evidence="1">Uncharacterized protein</fullName>
    </submittedName>
</protein>
<organism evidence="1 2">
    <name type="scientific">Aegilops tauschii subsp. strangulata</name>
    <name type="common">Goatgrass</name>
    <dbReference type="NCBI Taxonomy" id="200361"/>
    <lineage>
        <taxon>Eukaryota</taxon>
        <taxon>Viridiplantae</taxon>
        <taxon>Streptophyta</taxon>
        <taxon>Embryophyta</taxon>
        <taxon>Tracheophyta</taxon>
        <taxon>Spermatophyta</taxon>
        <taxon>Magnoliopsida</taxon>
        <taxon>Liliopsida</taxon>
        <taxon>Poales</taxon>
        <taxon>Poaceae</taxon>
        <taxon>BOP clade</taxon>
        <taxon>Pooideae</taxon>
        <taxon>Triticodae</taxon>
        <taxon>Triticeae</taxon>
        <taxon>Triticinae</taxon>
        <taxon>Aegilops</taxon>
    </lineage>
</organism>
<keyword evidence="2" id="KW-1185">Reference proteome</keyword>
<reference evidence="1" key="4">
    <citation type="submission" date="2019-03" db="UniProtKB">
        <authorList>
            <consortium name="EnsemblPlants"/>
        </authorList>
    </citation>
    <scope>IDENTIFICATION</scope>
</reference>
<evidence type="ECO:0000313" key="2">
    <source>
        <dbReference type="Proteomes" id="UP000015105"/>
    </source>
</evidence>
<dbReference type="EnsemblPlants" id="AET4Gv20303900.8">
    <property type="protein sequence ID" value="AET4Gv20303900.8"/>
    <property type="gene ID" value="AET4Gv20303900"/>
</dbReference>